<feature type="domain" description="Thioredoxin" evidence="5">
    <location>
        <begin position="1"/>
        <end position="110"/>
    </location>
</feature>
<evidence type="ECO:0000256" key="3">
    <source>
        <dbReference type="ARBA" id="ARBA00023157"/>
    </source>
</evidence>
<evidence type="ECO:0000256" key="4">
    <source>
        <dbReference type="ARBA" id="ARBA00023284"/>
    </source>
</evidence>
<organism evidence="6 7">
    <name type="scientific">Flammeovirga aprica JL-4</name>
    <dbReference type="NCBI Taxonomy" id="694437"/>
    <lineage>
        <taxon>Bacteria</taxon>
        <taxon>Pseudomonadati</taxon>
        <taxon>Bacteroidota</taxon>
        <taxon>Cytophagia</taxon>
        <taxon>Cytophagales</taxon>
        <taxon>Flammeovirgaceae</taxon>
        <taxon>Flammeovirga</taxon>
    </lineage>
</organism>
<reference evidence="6 7" key="1">
    <citation type="submission" date="2020-04" db="EMBL/GenBank/DDBJ databases">
        <title>Flammeovirga sp. SR4, a novel species isolated from seawater.</title>
        <authorList>
            <person name="Wang X."/>
        </authorList>
    </citation>
    <scope>NUCLEOTIDE SEQUENCE [LARGE SCALE GENOMIC DNA]</scope>
    <source>
        <strain evidence="6 7">ATCC 23126</strain>
    </source>
</reference>
<name>A0A7X9S170_9BACT</name>
<dbReference type="PANTHER" id="PTHR45663:SF11">
    <property type="entry name" value="GEO12009P1"/>
    <property type="match status" value="1"/>
</dbReference>
<dbReference type="GO" id="GO:0005737">
    <property type="term" value="C:cytoplasm"/>
    <property type="evidence" value="ECO:0007669"/>
    <property type="project" value="TreeGrafter"/>
</dbReference>
<dbReference type="Proteomes" id="UP000576082">
    <property type="component" value="Unassembled WGS sequence"/>
</dbReference>
<dbReference type="InterPro" id="IPR013766">
    <property type="entry name" value="Thioredoxin_domain"/>
</dbReference>
<evidence type="ECO:0000259" key="5">
    <source>
        <dbReference type="PROSITE" id="PS51352"/>
    </source>
</evidence>
<dbReference type="Pfam" id="PF00085">
    <property type="entry name" value="Thioredoxin"/>
    <property type="match status" value="1"/>
</dbReference>
<evidence type="ECO:0000313" key="7">
    <source>
        <dbReference type="Proteomes" id="UP000576082"/>
    </source>
</evidence>
<dbReference type="RefSeq" id="WP_169660713.1">
    <property type="nucleotide sequence ID" value="NZ_JABANE010000172.1"/>
</dbReference>
<protein>
    <submittedName>
        <fullName evidence="6">Thioredoxin family protein</fullName>
    </submittedName>
</protein>
<dbReference type="Gene3D" id="3.40.30.10">
    <property type="entry name" value="Glutaredoxin"/>
    <property type="match status" value="1"/>
</dbReference>
<keyword evidence="2" id="KW-0249">Electron transport</keyword>
<dbReference type="CDD" id="cd02947">
    <property type="entry name" value="TRX_family"/>
    <property type="match status" value="1"/>
</dbReference>
<keyword evidence="3" id="KW-1015">Disulfide bond</keyword>
<dbReference type="SUPFAM" id="SSF52833">
    <property type="entry name" value="Thioredoxin-like"/>
    <property type="match status" value="1"/>
</dbReference>
<dbReference type="PANTHER" id="PTHR45663">
    <property type="entry name" value="GEO12009P1"/>
    <property type="match status" value="1"/>
</dbReference>
<keyword evidence="4" id="KW-0676">Redox-active center</keyword>
<dbReference type="PROSITE" id="PS00194">
    <property type="entry name" value="THIOREDOXIN_1"/>
    <property type="match status" value="1"/>
</dbReference>
<dbReference type="InterPro" id="IPR036249">
    <property type="entry name" value="Thioredoxin-like_sf"/>
</dbReference>
<dbReference type="InterPro" id="IPR017937">
    <property type="entry name" value="Thioredoxin_CS"/>
</dbReference>
<proteinExistence type="predicted"/>
<evidence type="ECO:0000256" key="2">
    <source>
        <dbReference type="ARBA" id="ARBA00022982"/>
    </source>
</evidence>
<evidence type="ECO:0000313" key="6">
    <source>
        <dbReference type="EMBL" id="NME72527.1"/>
    </source>
</evidence>
<dbReference type="AlphaFoldDB" id="A0A7X9S170"/>
<dbReference type="GO" id="GO:0015035">
    <property type="term" value="F:protein-disulfide reductase activity"/>
    <property type="evidence" value="ECO:0007669"/>
    <property type="project" value="TreeGrafter"/>
</dbReference>
<keyword evidence="1" id="KW-0813">Transport</keyword>
<keyword evidence="7" id="KW-1185">Reference proteome</keyword>
<dbReference type="EMBL" id="JABANE010000172">
    <property type="protein sequence ID" value="NME72527.1"/>
    <property type="molecule type" value="Genomic_DNA"/>
</dbReference>
<accession>A0A7X9S170</accession>
<comment type="caution">
    <text evidence="6">The sequence shown here is derived from an EMBL/GenBank/DDBJ whole genome shotgun (WGS) entry which is preliminary data.</text>
</comment>
<dbReference type="PROSITE" id="PS51352">
    <property type="entry name" value="THIOREDOXIN_2"/>
    <property type="match status" value="1"/>
</dbReference>
<sequence>MFTLPSNILEIQSKSELEHFMNTTEKLILNFSTEWCPPCRVMEGTISNLSFELDGKAKVVKINPEKLPEVAQEFNMKTIPYYIGYVHGKFNKKAQGVVPIKMLKELVNEE</sequence>
<evidence type="ECO:0000256" key="1">
    <source>
        <dbReference type="ARBA" id="ARBA00022448"/>
    </source>
</evidence>
<gene>
    <name evidence="6" type="ORF">HHU12_31490</name>
</gene>